<proteinExistence type="predicted"/>
<dbReference type="SMART" id="SM00388">
    <property type="entry name" value="HisKA"/>
    <property type="match status" value="1"/>
</dbReference>
<dbReference type="Gene3D" id="3.30.565.10">
    <property type="entry name" value="Histidine kinase-like ATPase, C-terminal domain"/>
    <property type="match status" value="1"/>
</dbReference>
<evidence type="ECO:0000313" key="10">
    <source>
        <dbReference type="EMBL" id="SCC81852.1"/>
    </source>
</evidence>
<keyword evidence="7" id="KW-1133">Transmembrane helix</keyword>
<dbReference type="InterPro" id="IPR036890">
    <property type="entry name" value="HATPase_C_sf"/>
</dbReference>
<dbReference type="Proteomes" id="UP000182800">
    <property type="component" value="Unassembled WGS sequence"/>
</dbReference>
<dbReference type="InterPro" id="IPR035965">
    <property type="entry name" value="PAS-like_dom_sf"/>
</dbReference>
<dbReference type="PRINTS" id="PR00344">
    <property type="entry name" value="BCTRLSENSOR"/>
</dbReference>
<name>A0A0P8A742_9HYPH</name>
<evidence type="ECO:0000256" key="3">
    <source>
        <dbReference type="ARBA" id="ARBA00022553"/>
    </source>
</evidence>
<dbReference type="RefSeq" id="WP_238947221.1">
    <property type="nucleotide sequence ID" value="NZ_FMBM01000002.1"/>
</dbReference>
<dbReference type="PROSITE" id="PS50109">
    <property type="entry name" value="HIS_KIN"/>
    <property type="match status" value="1"/>
</dbReference>
<dbReference type="SUPFAM" id="SSF55785">
    <property type="entry name" value="PYP-like sensor domain (PAS domain)"/>
    <property type="match status" value="3"/>
</dbReference>
<dbReference type="PANTHER" id="PTHR43711">
    <property type="entry name" value="TWO-COMPONENT HISTIDINE KINASE"/>
    <property type="match status" value="1"/>
</dbReference>
<evidence type="ECO:0000256" key="7">
    <source>
        <dbReference type="SAM" id="Phobius"/>
    </source>
</evidence>
<dbReference type="STRING" id="1653334.GA0071312_2822"/>
<evidence type="ECO:0000256" key="1">
    <source>
        <dbReference type="ARBA" id="ARBA00000085"/>
    </source>
</evidence>
<dbReference type="InterPro" id="IPR050736">
    <property type="entry name" value="Sensor_HK_Regulatory"/>
</dbReference>
<evidence type="ECO:0000256" key="2">
    <source>
        <dbReference type="ARBA" id="ARBA00012438"/>
    </source>
</evidence>
<dbReference type="CDD" id="cd00075">
    <property type="entry name" value="HATPase"/>
    <property type="match status" value="1"/>
</dbReference>
<evidence type="ECO:0000259" key="8">
    <source>
        <dbReference type="PROSITE" id="PS50109"/>
    </source>
</evidence>
<dbReference type="InterPro" id="IPR000014">
    <property type="entry name" value="PAS"/>
</dbReference>
<protein>
    <recommendedName>
        <fullName evidence="2">histidine kinase</fullName>
        <ecNumber evidence="2">2.7.13.3</ecNumber>
    </recommendedName>
</protein>
<dbReference type="GO" id="GO:0000155">
    <property type="term" value="F:phosphorelay sensor kinase activity"/>
    <property type="evidence" value="ECO:0007669"/>
    <property type="project" value="InterPro"/>
</dbReference>
<evidence type="ECO:0000256" key="5">
    <source>
        <dbReference type="ARBA" id="ARBA00022777"/>
    </source>
</evidence>
<dbReference type="Gene3D" id="1.10.287.130">
    <property type="match status" value="1"/>
</dbReference>
<feature type="domain" description="Histidine kinase" evidence="8">
    <location>
        <begin position="625"/>
        <end position="842"/>
    </location>
</feature>
<evidence type="ECO:0000256" key="4">
    <source>
        <dbReference type="ARBA" id="ARBA00022679"/>
    </source>
</evidence>
<organism evidence="9 11">
    <name type="scientific">Saliniramus fredricksonii</name>
    <dbReference type="NCBI Taxonomy" id="1653334"/>
    <lineage>
        <taxon>Bacteria</taxon>
        <taxon>Pseudomonadati</taxon>
        <taxon>Pseudomonadota</taxon>
        <taxon>Alphaproteobacteria</taxon>
        <taxon>Hyphomicrobiales</taxon>
        <taxon>Salinarimonadaceae</taxon>
        <taxon>Saliniramus</taxon>
    </lineage>
</organism>
<sequence length="849" mass="92867">MIRRWRGAGRNGTGMLEAAIRNRTTRVAASGHRLLLRSMTALASIAIAPPALAAPANTRADGFLTTLTEPHLAVSFAFVAGSAIFVLTTAVFYRMELRNWRAREAGMRAELAELSSAHDRAEILIGAESQIVVSWESRDAQPRIEGDPTTLGTGIGGRRILAFGSWLGAADASAIEAALQRLRERGEAFRMTLKTNAGRFIDAEGRALGGRAILRLRDVTGERAELMKVKREFKRIHDELERLRTVLDSVDQPVWLRDGDGKLAWANAAYLAAIEAESVEDARGRKLELLDSAARAQAAQQREAGKRFAARTAAIVIGKRRMLDVTETPSPGGAAGVAIDVSEVEQLRTDLNREMEAHVRTLDQLPTAVAIFDASQHLTFHNTAYRQLWGLDQPFLDSGPADNEILDRLRGMRKLPEQADFRSWKTDVLSAYRSIEPRETWWHLPDGRTLRVVANPNPNGGLTYLFDDVSDHIKLESRFNALLRVQGETLDTLAEGVAVFGSDGRLRLSNQAFARLWRLPEALTTDNPHLDAVIAHCQQNVPAEEPWAEIRAAVAGGADGRTGFALRMERKDGIVLDCAGQPLPDGAMLLTFIDVTASVNVERALTEKNDALERAAQLRDEFVHHVSYELRSPLTTIIGFTQLLSDETVGALNERQREYAGHIMRSSGALLAIINDILDLASIDTGSLALEPGEIDIRETIEAAVRGLEDRIAESDLHLDITVDETIGSFTGDGKRIRQVLFNLISNAIGFSEAGGRIRVSAQRRDDEIVFSVADQGQGMPEHVAARVFERFESHTGGTTHRGVGLGLSIVRSFVELHGGHVKLESSPGTGTTVTCVFPADGPRRLAAE</sequence>
<dbReference type="SUPFAM" id="SSF47384">
    <property type="entry name" value="Homodimeric domain of signal transducing histidine kinase"/>
    <property type="match status" value="1"/>
</dbReference>
<accession>A0A0P8A742</accession>
<dbReference type="SUPFAM" id="SSF55874">
    <property type="entry name" value="ATPase domain of HSP90 chaperone/DNA topoisomerase II/histidine kinase"/>
    <property type="match status" value="1"/>
</dbReference>
<keyword evidence="5 9" id="KW-0418">Kinase</keyword>
<dbReference type="InterPro" id="IPR005467">
    <property type="entry name" value="His_kinase_dom"/>
</dbReference>
<dbReference type="EMBL" id="LJSX01000011">
    <property type="protein sequence ID" value="KPQ11008.1"/>
    <property type="molecule type" value="Genomic_DNA"/>
</dbReference>
<evidence type="ECO:0000256" key="6">
    <source>
        <dbReference type="ARBA" id="ARBA00023012"/>
    </source>
</evidence>
<dbReference type="PATRIC" id="fig|1653334.4.peg.2862"/>
<feature type="transmembrane region" description="Helical" evidence="7">
    <location>
        <begin position="72"/>
        <end position="93"/>
    </location>
</feature>
<dbReference type="Pfam" id="PF13188">
    <property type="entry name" value="PAS_8"/>
    <property type="match status" value="1"/>
</dbReference>
<dbReference type="Proteomes" id="UP000050497">
    <property type="component" value="Unassembled WGS sequence"/>
</dbReference>
<dbReference type="FunFam" id="3.30.565.10:FF:000006">
    <property type="entry name" value="Sensor histidine kinase WalK"/>
    <property type="match status" value="1"/>
</dbReference>
<evidence type="ECO:0000313" key="12">
    <source>
        <dbReference type="Proteomes" id="UP000182800"/>
    </source>
</evidence>
<dbReference type="InterPro" id="IPR003661">
    <property type="entry name" value="HisK_dim/P_dom"/>
</dbReference>
<keyword evidence="7" id="KW-0812">Transmembrane</keyword>
<evidence type="ECO:0000313" key="9">
    <source>
        <dbReference type="EMBL" id="KPQ11008.1"/>
    </source>
</evidence>
<dbReference type="InterPro" id="IPR004358">
    <property type="entry name" value="Sig_transdc_His_kin-like_C"/>
</dbReference>
<comment type="caution">
    <text evidence="9">The sequence shown here is derived from an EMBL/GenBank/DDBJ whole genome shotgun (WGS) entry which is preliminary data.</text>
</comment>
<dbReference type="CDD" id="cd00082">
    <property type="entry name" value="HisKA"/>
    <property type="match status" value="1"/>
</dbReference>
<dbReference type="SMART" id="SM00091">
    <property type="entry name" value="PAS"/>
    <property type="match status" value="3"/>
</dbReference>
<keyword evidence="4" id="KW-0808">Transferase</keyword>
<dbReference type="InterPro" id="IPR003594">
    <property type="entry name" value="HATPase_dom"/>
</dbReference>
<feature type="transmembrane region" description="Helical" evidence="7">
    <location>
        <begin position="34"/>
        <end position="52"/>
    </location>
</feature>
<dbReference type="PANTHER" id="PTHR43711:SF1">
    <property type="entry name" value="HISTIDINE KINASE 1"/>
    <property type="match status" value="1"/>
</dbReference>
<dbReference type="EMBL" id="FMBM01000002">
    <property type="protein sequence ID" value="SCC81852.1"/>
    <property type="molecule type" value="Genomic_DNA"/>
</dbReference>
<keyword evidence="6" id="KW-0902">Two-component regulatory system</keyword>
<dbReference type="Pfam" id="PF00512">
    <property type="entry name" value="HisKA"/>
    <property type="match status" value="1"/>
</dbReference>
<gene>
    <name evidence="10" type="ORF">GA0071312_2822</name>
    <name evidence="9" type="ORF">HLUCCO17_08840</name>
</gene>
<dbReference type="Pfam" id="PF02518">
    <property type="entry name" value="HATPase_c"/>
    <property type="match status" value="1"/>
</dbReference>
<evidence type="ECO:0000313" key="11">
    <source>
        <dbReference type="Proteomes" id="UP000050497"/>
    </source>
</evidence>
<dbReference type="AlphaFoldDB" id="A0A0P8A742"/>
<dbReference type="Gene3D" id="3.30.450.20">
    <property type="entry name" value="PAS domain"/>
    <property type="match status" value="2"/>
</dbReference>
<dbReference type="EC" id="2.7.13.3" evidence="2"/>
<keyword evidence="3" id="KW-0597">Phosphoprotein</keyword>
<dbReference type="InterPro" id="IPR036097">
    <property type="entry name" value="HisK_dim/P_sf"/>
</dbReference>
<dbReference type="Pfam" id="PF12860">
    <property type="entry name" value="PAS_7"/>
    <property type="match status" value="2"/>
</dbReference>
<keyword evidence="7" id="KW-0472">Membrane</keyword>
<keyword evidence="12" id="KW-1185">Reference proteome</keyword>
<comment type="catalytic activity">
    <reaction evidence="1">
        <text>ATP + protein L-histidine = ADP + protein N-phospho-L-histidine.</text>
        <dbReference type="EC" id="2.7.13.3"/>
    </reaction>
</comment>
<reference evidence="9 11" key="1">
    <citation type="submission" date="2015-09" db="EMBL/GenBank/DDBJ databases">
        <title>Identification and resolution of microdiversity through metagenomic sequencing of parallel consortia.</title>
        <authorList>
            <person name="Nelson W.C."/>
            <person name="Romine M.F."/>
            <person name="Lindemann S.R."/>
        </authorList>
    </citation>
    <scope>NUCLEOTIDE SEQUENCE [LARGE SCALE GENOMIC DNA]</scope>
    <source>
        <strain evidence="9">HL-109</strain>
    </source>
</reference>
<reference evidence="10 12" key="2">
    <citation type="submission" date="2016-08" db="EMBL/GenBank/DDBJ databases">
        <authorList>
            <person name="Varghese N."/>
            <person name="Submissions Spin"/>
        </authorList>
    </citation>
    <scope>NUCLEOTIDE SEQUENCE [LARGE SCALE GENOMIC DNA]</scope>
    <source>
        <strain evidence="10 12">HL-109</strain>
    </source>
</reference>
<dbReference type="SMART" id="SM00387">
    <property type="entry name" value="HATPase_c"/>
    <property type="match status" value="1"/>
</dbReference>